<dbReference type="PATRIC" id="fig|1365250.3.peg.2812"/>
<dbReference type="InterPro" id="IPR034984">
    <property type="entry name" value="Imelysin-like_IPPA"/>
</dbReference>
<gene>
    <name evidence="6" type="ORF">N475_02950</name>
</gene>
<feature type="compositionally biased region" description="Low complexity" evidence="3">
    <location>
        <begin position="21"/>
        <end position="32"/>
    </location>
</feature>
<evidence type="ECO:0000259" key="5">
    <source>
        <dbReference type="Pfam" id="PF09375"/>
    </source>
</evidence>
<organism evidence="6 7">
    <name type="scientific">Pseudoalteromonas luteoviolacea DSM 6061</name>
    <dbReference type="NCBI Taxonomy" id="1365250"/>
    <lineage>
        <taxon>Bacteria</taxon>
        <taxon>Pseudomonadati</taxon>
        <taxon>Pseudomonadota</taxon>
        <taxon>Gammaproteobacteria</taxon>
        <taxon>Alteromonadales</taxon>
        <taxon>Pseudoalteromonadaceae</taxon>
        <taxon>Pseudoalteromonas</taxon>
    </lineage>
</organism>
<feature type="signal peptide" evidence="4">
    <location>
        <begin position="1"/>
        <end position="26"/>
    </location>
</feature>
<dbReference type="CDD" id="cd14659">
    <property type="entry name" value="Imelysin-like_IPPA"/>
    <property type="match status" value="1"/>
</dbReference>
<accession>A0A166WRH2</accession>
<feature type="compositionally biased region" description="Low complexity" evidence="3">
    <location>
        <begin position="40"/>
        <end position="58"/>
    </location>
</feature>
<dbReference type="PROSITE" id="PS51257">
    <property type="entry name" value="PROKAR_LIPOPROTEIN"/>
    <property type="match status" value="1"/>
</dbReference>
<evidence type="ECO:0000256" key="2">
    <source>
        <dbReference type="ARBA" id="ARBA00022729"/>
    </source>
</evidence>
<dbReference type="Gene3D" id="1.20.1420.20">
    <property type="entry name" value="M75 peptidase, HXXE motif"/>
    <property type="match status" value="1"/>
</dbReference>
<dbReference type="RefSeq" id="WP_063365416.1">
    <property type="nucleotide sequence ID" value="NZ_AQHB01000028.1"/>
</dbReference>
<protein>
    <recommendedName>
        <fullName evidence="5">Imelysin-like domain-containing protein</fullName>
    </recommendedName>
</protein>
<reference evidence="6 7" key="1">
    <citation type="submission" date="2013-07" db="EMBL/GenBank/DDBJ databases">
        <title>Comparative Genomic and Metabolomic Analysis of Twelve Strains of Pseudoalteromonas luteoviolacea.</title>
        <authorList>
            <person name="Vynne N.G."/>
            <person name="Mansson M."/>
            <person name="Gram L."/>
        </authorList>
    </citation>
    <scope>NUCLEOTIDE SEQUENCE [LARGE SCALE GENOMIC DNA]</scope>
    <source>
        <strain evidence="6 7">DSM 6061</strain>
    </source>
</reference>
<evidence type="ECO:0000256" key="3">
    <source>
        <dbReference type="SAM" id="MobiDB-lite"/>
    </source>
</evidence>
<feature type="chain" id="PRO_5007881941" description="Imelysin-like domain-containing protein" evidence="4">
    <location>
        <begin position="27"/>
        <end position="432"/>
    </location>
</feature>
<comment type="subcellular location">
    <subcellularLocation>
        <location evidence="1">Cell envelope</location>
    </subcellularLocation>
</comment>
<dbReference type="InterPro" id="IPR038352">
    <property type="entry name" value="Imelysin_sf"/>
</dbReference>
<dbReference type="STRING" id="43657.S4054249_15540"/>
<name>A0A166WRH2_9GAMM</name>
<dbReference type="InterPro" id="IPR018976">
    <property type="entry name" value="Imelysin-like"/>
</dbReference>
<keyword evidence="2 4" id="KW-0732">Signal</keyword>
<evidence type="ECO:0000313" key="6">
    <source>
        <dbReference type="EMBL" id="KZN37792.1"/>
    </source>
</evidence>
<evidence type="ECO:0000256" key="4">
    <source>
        <dbReference type="SAM" id="SignalP"/>
    </source>
</evidence>
<dbReference type="EMBL" id="AUYB01000103">
    <property type="protein sequence ID" value="KZN37792.1"/>
    <property type="molecule type" value="Genomic_DNA"/>
</dbReference>
<evidence type="ECO:0000256" key="1">
    <source>
        <dbReference type="ARBA" id="ARBA00004196"/>
    </source>
</evidence>
<feature type="region of interest" description="Disordered" evidence="3">
    <location>
        <begin position="21"/>
        <end position="58"/>
    </location>
</feature>
<evidence type="ECO:0000313" key="7">
    <source>
        <dbReference type="Proteomes" id="UP000076643"/>
    </source>
</evidence>
<proteinExistence type="predicted"/>
<keyword evidence="7" id="KW-1185">Reference proteome</keyword>
<dbReference type="GO" id="GO:0030313">
    <property type="term" value="C:cell envelope"/>
    <property type="evidence" value="ECO:0007669"/>
    <property type="project" value="UniProtKB-SubCell"/>
</dbReference>
<sequence length="432" mass="46481">MRVLKPLSAVAVAVSLLLSGCGESSSSTTGSEFVNNDGSTNPTNPTNPTDPTTPTEPTTFDEAALVANLVNNVLSPALTQFHSFAEAQQTQIGAYCSAAKAQAENADSLHEQAKNSWRAAMSSWQYVELMQIGPLLTNGKELKGNIYSWPAGGALCSIDLDVVYHEAGIINGNASLPYDIKARTSDRKGLIAIEHALFNANYDHNCTFENDALAPWNGRTVNERKVARCEFAHTVSGDIVDNSSEILARWQGDNGFANQLLNAGGPGSSFDTPHLALNEISKALFYMTEELKDKKLGTPLGLFVNSCGFESCPQDVESDISEHSKENLLANLRAFKQIFTGEGSNTENTLGFDDFLDAEEGTEVKQRMLAGIEEAEAALLALDGSLKQAITDDAAKVTEVHTKVKNVTDELKNDFINKLALELPQTSAGDND</sequence>
<dbReference type="AlphaFoldDB" id="A0A166WRH2"/>
<feature type="domain" description="Imelysin-like" evidence="5">
    <location>
        <begin position="76"/>
        <end position="407"/>
    </location>
</feature>
<dbReference type="Pfam" id="PF09375">
    <property type="entry name" value="Peptidase_M75"/>
    <property type="match status" value="1"/>
</dbReference>
<comment type="caution">
    <text evidence="6">The sequence shown here is derived from an EMBL/GenBank/DDBJ whole genome shotgun (WGS) entry which is preliminary data.</text>
</comment>
<dbReference type="Proteomes" id="UP000076643">
    <property type="component" value="Unassembled WGS sequence"/>
</dbReference>